<dbReference type="AlphaFoldDB" id="A0A5E4PJH1"/>
<comment type="function">
    <text evidence="7 8">Catalyzes the reversible reaction in which hydroxymethyl group from 5,10-methylenetetrahydrofolate is transferred onto alpha-ketoisovalerate to form ketopantoate.</text>
</comment>
<dbReference type="Proteomes" id="UP000324194">
    <property type="component" value="Chromosome 1"/>
</dbReference>
<dbReference type="GO" id="GO:0015940">
    <property type="term" value="P:pantothenate biosynthetic process"/>
    <property type="evidence" value="ECO:0007669"/>
    <property type="project" value="UniProtKB-UniRule"/>
</dbReference>
<dbReference type="PANTHER" id="PTHR20881">
    <property type="entry name" value="3-METHYL-2-OXOBUTANOATE HYDROXYMETHYLTRANSFERASE"/>
    <property type="match status" value="1"/>
</dbReference>
<evidence type="ECO:0000256" key="9">
    <source>
        <dbReference type="PIRSR" id="PIRSR000388-1"/>
    </source>
</evidence>
<feature type="binding site" evidence="8 10">
    <location>
        <position position="110"/>
    </location>
    <ligand>
        <name>3-methyl-2-oxobutanoate</name>
        <dbReference type="ChEBI" id="CHEBI:11851"/>
    </ligand>
</feature>
<evidence type="ECO:0000256" key="6">
    <source>
        <dbReference type="ARBA" id="ARBA00022723"/>
    </source>
</evidence>
<comment type="subcellular location">
    <subcellularLocation>
        <location evidence="8">Cytoplasm</location>
    </subcellularLocation>
</comment>
<proteinExistence type="inferred from homology"/>
<evidence type="ECO:0000256" key="7">
    <source>
        <dbReference type="ARBA" id="ARBA00056497"/>
    </source>
</evidence>
<keyword evidence="8 11" id="KW-0460">Magnesium</keyword>
<keyword evidence="12" id="KW-0489">Methyltransferase</keyword>
<feature type="binding site" evidence="8 11">
    <location>
        <position position="42"/>
    </location>
    <ligand>
        <name>Mg(2+)</name>
        <dbReference type="ChEBI" id="CHEBI:18420"/>
    </ligand>
</feature>
<dbReference type="Pfam" id="PF02548">
    <property type="entry name" value="Pantoate_transf"/>
    <property type="match status" value="1"/>
</dbReference>
<keyword evidence="8" id="KW-0963">Cytoplasm</keyword>
<keyword evidence="6 8" id="KW-0479">Metal-binding</keyword>
<name>A0A5E4PJH1_9COXI</name>
<evidence type="ECO:0000256" key="10">
    <source>
        <dbReference type="PIRSR" id="PIRSR000388-2"/>
    </source>
</evidence>
<comment type="pathway">
    <text evidence="1 8">Cofactor biosynthesis; (R)-pantothenate biosynthesis; (R)-pantoate from 3-methyl-2-oxobutanoate: step 1/2.</text>
</comment>
<feature type="binding site" evidence="8 11">
    <location>
        <position position="81"/>
    </location>
    <ligand>
        <name>Mg(2+)</name>
        <dbReference type="ChEBI" id="CHEBI:18420"/>
    </ligand>
</feature>
<dbReference type="GO" id="GO:0003864">
    <property type="term" value="F:3-methyl-2-oxobutanoate hydroxymethyltransferase activity"/>
    <property type="evidence" value="ECO:0007669"/>
    <property type="project" value="UniProtKB-UniRule"/>
</dbReference>
<dbReference type="EC" id="2.1.2.11" evidence="8"/>
<dbReference type="GO" id="GO:0008168">
    <property type="term" value="F:methyltransferase activity"/>
    <property type="evidence" value="ECO:0007669"/>
    <property type="project" value="UniProtKB-KW"/>
</dbReference>
<dbReference type="NCBIfam" id="NF001452">
    <property type="entry name" value="PRK00311.1"/>
    <property type="match status" value="1"/>
</dbReference>
<dbReference type="GO" id="GO:0032259">
    <property type="term" value="P:methylation"/>
    <property type="evidence" value="ECO:0007669"/>
    <property type="project" value="UniProtKB-KW"/>
</dbReference>
<dbReference type="HAMAP" id="MF_00156">
    <property type="entry name" value="PanB"/>
    <property type="match status" value="1"/>
</dbReference>
<evidence type="ECO:0000256" key="1">
    <source>
        <dbReference type="ARBA" id="ARBA00005033"/>
    </source>
</evidence>
<feature type="binding site" evidence="8 10">
    <location>
        <position position="81"/>
    </location>
    <ligand>
        <name>3-methyl-2-oxobutanoate</name>
        <dbReference type="ChEBI" id="CHEBI:11851"/>
    </ligand>
</feature>
<dbReference type="InterPro" id="IPR015813">
    <property type="entry name" value="Pyrv/PenolPyrv_kinase-like_dom"/>
</dbReference>
<evidence type="ECO:0000256" key="2">
    <source>
        <dbReference type="ARBA" id="ARBA00008676"/>
    </source>
</evidence>
<dbReference type="NCBIfam" id="TIGR00222">
    <property type="entry name" value="panB"/>
    <property type="match status" value="1"/>
</dbReference>
<evidence type="ECO:0000313" key="13">
    <source>
        <dbReference type="Proteomes" id="UP000324194"/>
    </source>
</evidence>
<evidence type="ECO:0000256" key="11">
    <source>
        <dbReference type="PIRSR" id="PIRSR000388-3"/>
    </source>
</evidence>
<protein>
    <recommendedName>
        <fullName evidence="8">3-methyl-2-oxobutanoate hydroxymethyltransferase</fullName>
        <ecNumber evidence="8">2.1.2.11</ecNumber>
    </recommendedName>
    <alternativeName>
        <fullName evidence="8">Ketopantoate hydroxymethyltransferase</fullName>
        <shortName evidence="8">KPHMT</shortName>
    </alternativeName>
</protein>
<dbReference type="InterPro" id="IPR040442">
    <property type="entry name" value="Pyrv_kinase-like_dom_sf"/>
</dbReference>
<feature type="active site" description="Proton acceptor" evidence="8 9">
    <location>
        <position position="179"/>
    </location>
</feature>
<sequence length="263" mass="28645">MNIFDFTKKKQAAEKISMITCYDYTSARILAQTSVDCLLVGDSVAMTMHGFKDTLSATLDMMCFHTAAVRRGAGDKFIVSDMPFLSYRKSLSSNVSAAQALMQAGAQAVKLENAAGNLRLIRHLTESGIPVMGHLGLTMQLMHTLGGLKVQGKNQDDAERIRRDALLLQEAGCFSLVLECIPSRLAREVSESLIVPAIGIGAGPHTDGQVLVFQDLLGLNLDFRPRFVKTFMDGSSQFKNGVEEYVQSIKSGGFPSDEHCYGN</sequence>
<dbReference type="PIRSF" id="PIRSF000388">
    <property type="entry name" value="Pantoate_hydroxy_MeTrfase"/>
    <property type="match status" value="1"/>
</dbReference>
<dbReference type="GO" id="GO:0005737">
    <property type="term" value="C:cytoplasm"/>
    <property type="evidence" value="ECO:0007669"/>
    <property type="project" value="UniProtKB-SubCell"/>
</dbReference>
<organism evidence="12 13">
    <name type="scientific">Aquicella siphonis</name>
    <dbReference type="NCBI Taxonomy" id="254247"/>
    <lineage>
        <taxon>Bacteria</taxon>
        <taxon>Pseudomonadati</taxon>
        <taxon>Pseudomonadota</taxon>
        <taxon>Gammaproteobacteria</taxon>
        <taxon>Legionellales</taxon>
        <taxon>Coxiellaceae</taxon>
        <taxon>Aquicella</taxon>
    </lineage>
</organism>
<dbReference type="SUPFAM" id="SSF51621">
    <property type="entry name" value="Phosphoenolpyruvate/pyruvate domain"/>
    <property type="match status" value="1"/>
</dbReference>
<dbReference type="OrthoDB" id="9781789at2"/>
<reference evidence="12 13" key="1">
    <citation type="submission" date="2019-08" db="EMBL/GenBank/DDBJ databases">
        <authorList>
            <person name="Guy L."/>
        </authorList>
    </citation>
    <scope>NUCLEOTIDE SEQUENCE [LARGE SCALE GENOMIC DNA]</scope>
    <source>
        <strain evidence="12 13">SGT-108</strain>
    </source>
</reference>
<dbReference type="PANTHER" id="PTHR20881:SF0">
    <property type="entry name" value="3-METHYL-2-OXOBUTANOATE HYDROXYMETHYLTRANSFERASE"/>
    <property type="match status" value="1"/>
</dbReference>
<feature type="binding site" evidence="8 10">
    <location>
        <begin position="42"/>
        <end position="43"/>
    </location>
    <ligand>
        <name>3-methyl-2-oxobutanoate</name>
        <dbReference type="ChEBI" id="CHEBI:11851"/>
    </ligand>
</feature>
<dbReference type="KEGG" id="asip:AQUSIP_17590"/>
<evidence type="ECO:0000256" key="4">
    <source>
        <dbReference type="ARBA" id="ARBA00022655"/>
    </source>
</evidence>
<comment type="subunit">
    <text evidence="3 8">Homodecamer; pentamer of dimers.</text>
</comment>
<keyword evidence="5 8" id="KW-0808">Transferase</keyword>
<keyword evidence="13" id="KW-1185">Reference proteome</keyword>
<dbReference type="GO" id="GO:0000287">
    <property type="term" value="F:magnesium ion binding"/>
    <property type="evidence" value="ECO:0007669"/>
    <property type="project" value="TreeGrafter"/>
</dbReference>
<evidence type="ECO:0000256" key="3">
    <source>
        <dbReference type="ARBA" id="ARBA00011424"/>
    </source>
</evidence>
<comment type="catalytic activity">
    <reaction evidence="8">
        <text>(6R)-5,10-methylene-5,6,7,8-tetrahydrofolate + 3-methyl-2-oxobutanoate + H2O = 2-dehydropantoate + (6S)-5,6,7,8-tetrahydrofolate</text>
        <dbReference type="Rhea" id="RHEA:11824"/>
        <dbReference type="ChEBI" id="CHEBI:11561"/>
        <dbReference type="ChEBI" id="CHEBI:11851"/>
        <dbReference type="ChEBI" id="CHEBI:15377"/>
        <dbReference type="ChEBI" id="CHEBI:15636"/>
        <dbReference type="ChEBI" id="CHEBI:57453"/>
        <dbReference type="EC" id="2.1.2.11"/>
    </reaction>
</comment>
<dbReference type="Gene3D" id="3.20.20.60">
    <property type="entry name" value="Phosphoenolpyruvate-binding domains"/>
    <property type="match status" value="1"/>
</dbReference>
<dbReference type="FunFam" id="3.20.20.60:FF:000003">
    <property type="entry name" value="3-methyl-2-oxobutanoate hydroxymethyltransferase"/>
    <property type="match status" value="1"/>
</dbReference>
<dbReference type="RefSeq" id="WP_148339739.1">
    <property type="nucleotide sequence ID" value="NZ_LR699119.1"/>
</dbReference>
<evidence type="ECO:0000256" key="8">
    <source>
        <dbReference type="HAMAP-Rule" id="MF_00156"/>
    </source>
</evidence>
<feature type="binding site" evidence="8 11">
    <location>
        <position position="112"/>
    </location>
    <ligand>
        <name>Mg(2+)</name>
        <dbReference type="ChEBI" id="CHEBI:18420"/>
    </ligand>
</feature>
<evidence type="ECO:0000313" key="12">
    <source>
        <dbReference type="EMBL" id="VVC76446.1"/>
    </source>
</evidence>
<gene>
    <name evidence="8 12" type="primary">panB</name>
    <name evidence="12" type="ORF">AQUSIP_17590</name>
</gene>
<accession>A0A5E4PJH1</accession>
<comment type="similarity">
    <text evidence="2 8">Belongs to the PanB family.</text>
</comment>
<dbReference type="EMBL" id="LR699119">
    <property type="protein sequence ID" value="VVC76446.1"/>
    <property type="molecule type" value="Genomic_DNA"/>
</dbReference>
<evidence type="ECO:0000256" key="5">
    <source>
        <dbReference type="ARBA" id="ARBA00022679"/>
    </source>
</evidence>
<dbReference type="UniPathway" id="UPA00028">
    <property type="reaction ID" value="UER00003"/>
</dbReference>
<dbReference type="CDD" id="cd06557">
    <property type="entry name" value="KPHMT-like"/>
    <property type="match status" value="1"/>
</dbReference>
<comment type="cofactor">
    <cofactor evidence="8 11">
        <name>Mg(2+)</name>
        <dbReference type="ChEBI" id="CHEBI:18420"/>
    </cofactor>
    <text evidence="8 11">Binds 1 Mg(2+) ion per subunit.</text>
</comment>
<keyword evidence="4 8" id="KW-0566">Pantothenate biosynthesis</keyword>
<dbReference type="InterPro" id="IPR003700">
    <property type="entry name" value="Pantoate_hydroxy_MeTrfase"/>
</dbReference>